<sequence>MSLSGNTTLSAPILYKTFACNSSLALHTTCSTPISLAIRVAIIDALISDPIAIIATSKLPNPKDLKAYSSVTSTADT</sequence>
<proteinExistence type="predicted"/>
<dbReference type="AlphaFoldDB" id="A0A645DU36"/>
<gene>
    <name evidence="1" type="ORF">SDC9_139783</name>
</gene>
<evidence type="ECO:0000313" key="1">
    <source>
        <dbReference type="EMBL" id="MPM92648.1"/>
    </source>
</evidence>
<protein>
    <submittedName>
        <fullName evidence="1">Uncharacterized protein</fullName>
    </submittedName>
</protein>
<organism evidence="1">
    <name type="scientific">bioreactor metagenome</name>
    <dbReference type="NCBI Taxonomy" id="1076179"/>
    <lineage>
        <taxon>unclassified sequences</taxon>
        <taxon>metagenomes</taxon>
        <taxon>ecological metagenomes</taxon>
    </lineage>
</organism>
<name>A0A645DU36_9ZZZZ</name>
<comment type="caution">
    <text evidence="1">The sequence shown here is derived from an EMBL/GenBank/DDBJ whole genome shotgun (WGS) entry which is preliminary data.</text>
</comment>
<reference evidence="1" key="1">
    <citation type="submission" date="2019-08" db="EMBL/GenBank/DDBJ databases">
        <authorList>
            <person name="Kucharzyk K."/>
            <person name="Murdoch R.W."/>
            <person name="Higgins S."/>
            <person name="Loffler F."/>
        </authorList>
    </citation>
    <scope>NUCLEOTIDE SEQUENCE</scope>
</reference>
<dbReference type="EMBL" id="VSSQ01039558">
    <property type="protein sequence ID" value="MPM92648.1"/>
    <property type="molecule type" value="Genomic_DNA"/>
</dbReference>
<accession>A0A645DU36</accession>